<feature type="transmembrane region" description="Helical" evidence="6">
    <location>
        <begin position="18"/>
        <end position="38"/>
    </location>
</feature>
<keyword evidence="4 6" id="KW-1133">Transmembrane helix</keyword>
<accession>A0A5J4Z798</accession>
<keyword evidence="5 6" id="KW-0472">Membrane</keyword>
<protein>
    <submittedName>
        <fullName evidence="7">Tryptophan-rich protein TspO</fullName>
    </submittedName>
</protein>
<dbReference type="Pfam" id="PF03073">
    <property type="entry name" value="TspO_MBR"/>
    <property type="match status" value="1"/>
</dbReference>
<name>A0A5J4Z798_PORPP</name>
<proteinExistence type="inferred from homology"/>
<feature type="transmembrane region" description="Helical" evidence="6">
    <location>
        <begin position="59"/>
        <end position="77"/>
    </location>
</feature>
<dbReference type="InterPro" id="IPR038330">
    <property type="entry name" value="TspO/MBR-related_sf"/>
</dbReference>
<reference evidence="8" key="1">
    <citation type="journal article" date="2019" name="Nat. Commun.">
        <title>Expansion of phycobilisome linker gene families in mesophilic red algae.</title>
        <authorList>
            <person name="Lee J."/>
            <person name="Kim D."/>
            <person name="Bhattacharya D."/>
            <person name="Yoon H.S."/>
        </authorList>
    </citation>
    <scope>NUCLEOTIDE SEQUENCE [LARGE SCALE GENOMIC DNA]</scope>
    <source>
        <strain evidence="8">CCMP 1328</strain>
    </source>
</reference>
<evidence type="ECO:0000256" key="4">
    <source>
        <dbReference type="ARBA" id="ARBA00022989"/>
    </source>
</evidence>
<feature type="transmembrane region" description="Helical" evidence="6">
    <location>
        <begin position="144"/>
        <end position="166"/>
    </location>
</feature>
<dbReference type="Gene3D" id="1.20.1260.100">
    <property type="entry name" value="TspO/MBR protein"/>
    <property type="match status" value="1"/>
</dbReference>
<evidence type="ECO:0000313" key="7">
    <source>
        <dbReference type="EMBL" id="KAA8498703.1"/>
    </source>
</evidence>
<dbReference type="OrthoDB" id="8841220at2759"/>
<sequence>MGVEKVLDADAACLQERLVFAAFMLGPLLVGMSVAYYTRNDVVGWYQQVRKPTGAPPDWLYGPAWTALYVTMGYAAYRVFETSVAQQSVPLLAIVMFGVQFVLNQCWSLCFFSLKRWDVALLDISLLWLAILGTALAFAQIERLAGLLLTPYLGFVSVAALLNIGFIRENRQSDMVGVFKKSAASTVTSSVASKKVE</sequence>
<organism evidence="7 8">
    <name type="scientific">Porphyridium purpureum</name>
    <name type="common">Red alga</name>
    <name type="synonym">Porphyridium cruentum</name>
    <dbReference type="NCBI Taxonomy" id="35688"/>
    <lineage>
        <taxon>Eukaryota</taxon>
        <taxon>Rhodophyta</taxon>
        <taxon>Bangiophyceae</taxon>
        <taxon>Porphyridiales</taxon>
        <taxon>Porphyridiaceae</taxon>
        <taxon>Porphyridium</taxon>
    </lineage>
</organism>
<dbReference type="GO" id="GO:0033013">
    <property type="term" value="P:tetrapyrrole metabolic process"/>
    <property type="evidence" value="ECO:0007669"/>
    <property type="project" value="UniProtKB-ARBA"/>
</dbReference>
<comment type="caution">
    <text evidence="7">The sequence shown here is derived from an EMBL/GenBank/DDBJ whole genome shotgun (WGS) entry which is preliminary data.</text>
</comment>
<dbReference type="GO" id="GO:0016020">
    <property type="term" value="C:membrane"/>
    <property type="evidence" value="ECO:0007669"/>
    <property type="project" value="UniProtKB-SubCell"/>
</dbReference>
<dbReference type="Proteomes" id="UP000324585">
    <property type="component" value="Unassembled WGS sequence"/>
</dbReference>
<dbReference type="PANTHER" id="PTHR10057:SF0">
    <property type="entry name" value="TRANSLOCATOR PROTEIN"/>
    <property type="match status" value="1"/>
</dbReference>
<evidence type="ECO:0000313" key="8">
    <source>
        <dbReference type="Proteomes" id="UP000324585"/>
    </source>
</evidence>
<dbReference type="AlphaFoldDB" id="A0A5J4Z798"/>
<evidence type="ECO:0000256" key="1">
    <source>
        <dbReference type="ARBA" id="ARBA00004141"/>
    </source>
</evidence>
<comment type="similarity">
    <text evidence="2">Belongs to the TspO/BZRP family.</text>
</comment>
<keyword evidence="3 6" id="KW-0812">Transmembrane</keyword>
<dbReference type="PANTHER" id="PTHR10057">
    <property type="entry name" value="PERIPHERAL-TYPE BENZODIAZEPINE RECEPTOR"/>
    <property type="match status" value="1"/>
</dbReference>
<keyword evidence="8" id="KW-1185">Reference proteome</keyword>
<feature type="transmembrane region" description="Helical" evidence="6">
    <location>
        <begin position="89"/>
        <end position="112"/>
    </location>
</feature>
<evidence type="ECO:0000256" key="3">
    <source>
        <dbReference type="ARBA" id="ARBA00022692"/>
    </source>
</evidence>
<dbReference type="EMBL" id="VRMN01000001">
    <property type="protein sequence ID" value="KAA8498703.1"/>
    <property type="molecule type" value="Genomic_DNA"/>
</dbReference>
<feature type="transmembrane region" description="Helical" evidence="6">
    <location>
        <begin position="119"/>
        <end position="138"/>
    </location>
</feature>
<evidence type="ECO:0000256" key="6">
    <source>
        <dbReference type="SAM" id="Phobius"/>
    </source>
</evidence>
<gene>
    <name evidence="7" type="ORF">FVE85_6288</name>
</gene>
<dbReference type="InterPro" id="IPR004307">
    <property type="entry name" value="TspO_MBR"/>
</dbReference>
<evidence type="ECO:0000256" key="5">
    <source>
        <dbReference type="ARBA" id="ARBA00023136"/>
    </source>
</evidence>
<dbReference type="CDD" id="cd15904">
    <property type="entry name" value="TSPO_MBR"/>
    <property type="match status" value="1"/>
</dbReference>
<comment type="subcellular location">
    <subcellularLocation>
        <location evidence="1">Membrane</location>
        <topology evidence="1">Multi-pass membrane protein</topology>
    </subcellularLocation>
</comment>
<evidence type="ECO:0000256" key="2">
    <source>
        <dbReference type="ARBA" id="ARBA00007524"/>
    </source>
</evidence>
<dbReference type="FunFam" id="1.20.1260.100:FF:000001">
    <property type="entry name" value="translocator protein 2"/>
    <property type="match status" value="1"/>
</dbReference>